<keyword evidence="2" id="KW-1185">Reference proteome</keyword>
<dbReference type="EMBL" id="QTSX02007505">
    <property type="protein sequence ID" value="KAJ9048194.1"/>
    <property type="molecule type" value="Genomic_DNA"/>
</dbReference>
<evidence type="ECO:0000313" key="2">
    <source>
        <dbReference type="Proteomes" id="UP001165960"/>
    </source>
</evidence>
<gene>
    <name evidence="1" type="ORF">DSO57_1037495</name>
</gene>
<name>A0ACC2RDQ0_9FUNG</name>
<sequence>MEVTSAELGRPHARKQSASKKKPANSLPVLSRGISPSWASIFGPRNRITRRNSDESLKEAKVHHKRNMTTDPSTEFRRASIDSLHPPSIKEPCKSPTVAVAYQEVANAIQMGNFNKSSTAVSTITHQSPNNISPQDTLVKSDSPDAISPEAFVKSPTQLEAPSNSLDENTVNNALDIASHQMSRERLPSAKVPSYSIPATFQRSADAPLAHNIHVYPEGFETKHNTYFGLIVVGCGAACFAIGAMGGSAAWASILLACGVWVLAHKTRIDREAIYHQLDRHCALKDRLSKRGETAEWLNQLVEQMWSTLDPMQLTWLVDGLEDTLTQAMPKIQSTHVQDIELGTQAPRITNIHMFPPTVQDAPDELYGEVSFDLHAYPSSTGSSTAPPHLLLHLCMGEGSLPLPVKVQLLKFSGRARFRIQTSTESSFFKGLHLSFIWLPSFDIAVSPLGLLDLMSLPMLSHYITDSISSALQRFVEPYSLTVDLQGILSNNRQQATDTVSILQIHLRSAAYLVPDTLGTTLNANVTCSIENNKVFATTRTIASQRPEWDDTMFVPVPRLALESDLDLLVQVWDSDLDQTKLLGEVRFRIRDIFELNATTVFDGEVDLGRQHMAKERGLGGTLSMTMNHFAISQRSTPKESCPAILACFTYQALAIELNQAYSDRSCLPNPYAVLYVNHEPELVTRIKFNNPAPHWNAASEHFVRNWKSTSVTVVVKSRIPDEPDPVVGVANVDMASIFMDWDGKAPLEHSQWYSLQGGQGFGRVRFGFVIKPLEMQLPPQLTGSNVGTLVIDSLSITSSHYMDTREPFYIHAQLETNASAYQATQQAFNSPHRIEWEEDQLLFPVQDRYRNTIILSLRQKSLYTGDKNVKICKLRLRDLLDSNVQSFTLALEDKLISSSLHIRVVPLSGPDENLTLTFRAGFFPGFSYAHRRHFTTNLPGLDPKAMISESNLVWSIPAEEDILSPTFSNASFASSMPRLRSIYGEEASIHEPEAELPKLSKSATLRHLIQQKVLDLTSRNRPQPRFNTIPT</sequence>
<dbReference type="Proteomes" id="UP001165960">
    <property type="component" value="Unassembled WGS sequence"/>
</dbReference>
<protein>
    <submittedName>
        <fullName evidence="1">Uncharacterized protein</fullName>
    </submittedName>
</protein>
<evidence type="ECO:0000313" key="1">
    <source>
        <dbReference type="EMBL" id="KAJ9048194.1"/>
    </source>
</evidence>
<comment type="caution">
    <text evidence="1">The sequence shown here is derived from an EMBL/GenBank/DDBJ whole genome shotgun (WGS) entry which is preliminary data.</text>
</comment>
<accession>A0ACC2RDQ0</accession>
<reference evidence="1" key="1">
    <citation type="submission" date="2022-04" db="EMBL/GenBank/DDBJ databases">
        <title>Genome of the entomopathogenic fungus Entomophthora muscae.</title>
        <authorList>
            <person name="Elya C."/>
            <person name="Lovett B.R."/>
            <person name="Lee E."/>
            <person name="Macias A.M."/>
            <person name="Hajek A.E."/>
            <person name="De Bivort B.L."/>
            <person name="Kasson M.T."/>
            <person name="De Fine Licht H.H."/>
            <person name="Stajich J.E."/>
        </authorList>
    </citation>
    <scope>NUCLEOTIDE SEQUENCE</scope>
    <source>
        <strain evidence="1">Berkeley</strain>
    </source>
</reference>
<organism evidence="1 2">
    <name type="scientific">Entomophthora muscae</name>
    <dbReference type="NCBI Taxonomy" id="34485"/>
    <lineage>
        <taxon>Eukaryota</taxon>
        <taxon>Fungi</taxon>
        <taxon>Fungi incertae sedis</taxon>
        <taxon>Zoopagomycota</taxon>
        <taxon>Entomophthoromycotina</taxon>
        <taxon>Entomophthoromycetes</taxon>
        <taxon>Entomophthorales</taxon>
        <taxon>Entomophthoraceae</taxon>
        <taxon>Entomophthora</taxon>
    </lineage>
</organism>
<proteinExistence type="predicted"/>